<evidence type="ECO:0008006" key="2">
    <source>
        <dbReference type="Google" id="ProtNLM"/>
    </source>
</evidence>
<reference evidence="1" key="1">
    <citation type="submission" date="2018-05" db="EMBL/GenBank/DDBJ databases">
        <authorList>
            <person name="Lanie J.A."/>
            <person name="Ng W.-L."/>
            <person name="Kazmierczak K.M."/>
            <person name="Andrzejewski T.M."/>
            <person name="Davidsen T.M."/>
            <person name="Wayne K.J."/>
            <person name="Tettelin H."/>
            <person name="Glass J.I."/>
            <person name="Rusch D."/>
            <person name="Podicherti R."/>
            <person name="Tsui H.-C.T."/>
            <person name="Winkler M.E."/>
        </authorList>
    </citation>
    <scope>NUCLEOTIDE SEQUENCE</scope>
</reference>
<organism evidence="1">
    <name type="scientific">marine metagenome</name>
    <dbReference type="NCBI Taxonomy" id="408172"/>
    <lineage>
        <taxon>unclassified sequences</taxon>
        <taxon>metagenomes</taxon>
        <taxon>ecological metagenomes</taxon>
    </lineage>
</organism>
<proteinExistence type="predicted"/>
<dbReference type="Gene3D" id="3.30.870.10">
    <property type="entry name" value="Endonuclease Chain A"/>
    <property type="match status" value="1"/>
</dbReference>
<evidence type="ECO:0000313" key="1">
    <source>
        <dbReference type="EMBL" id="SVA04596.1"/>
    </source>
</evidence>
<dbReference type="EMBL" id="UINC01003243">
    <property type="protein sequence ID" value="SVA04596.1"/>
    <property type="molecule type" value="Genomic_DNA"/>
</dbReference>
<name>A0A381SKS7_9ZZZZ</name>
<dbReference type="AlphaFoldDB" id="A0A381SKS7"/>
<sequence length="480" mass="55788">MINPRIIFLILLIGLVTCAGDLTNSNNRDIIIQDFEESNIVVSNTDYENSDTFDHIAKNNSLSEPYSLVVNGQDVKVKIYSFKPYDSLNTVTFKYCDLINRAIAYKEKNPELEVQIKFAIYKIERDLYIGFNPKHDSYGKVRGYDHGEENSEKLILSLIKAAKLKIHTRLIYHNPANDLGIVDYLQVYMDDLCFESVSEYVRDYFSYKKISWIEGTTYGQQHNKFLLINYHSGNVADYSNSVYISTANVDPHNNYGRPTGREWVQSGIMISGNYGLYTAYEHYFEKIWNNNTNRSAFWNAVRYEGEYNHQSESLNYTDDVFSAYFFPIPITFYESSWDTIYNPVAKLINEIKNREYESNLKINMYHLKTDTFGLRLYNELKMINNINIESAIHKDSKNGAKNLFIQFDELYWAAPTHAKNYTISENIPGSKVYYSITGSTNAKWDAYCSKSNNQLVIKEIDNHYIHDIFVENFNYASIGN</sequence>
<gene>
    <name evidence="1" type="ORF">METZ01_LOCUS57450</name>
</gene>
<accession>A0A381SKS7</accession>
<protein>
    <recommendedName>
        <fullName evidence="2">PLD phosphodiesterase domain-containing protein</fullName>
    </recommendedName>
</protein>